<comment type="caution">
    <text evidence="3">The sequence shown here is derived from an EMBL/GenBank/DDBJ whole genome shotgun (WGS) entry which is preliminary data.</text>
</comment>
<dbReference type="RefSeq" id="WP_378284087.1">
    <property type="nucleotide sequence ID" value="NZ_JBHSON010000031.1"/>
</dbReference>
<keyword evidence="4" id="KW-1185">Reference proteome</keyword>
<dbReference type="InterPro" id="IPR007111">
    <property type="entry name" value="NACHT_NTPase"/>
</dbReference>
<evidence type="ECO:0000259" key="2">
    <source>
        <dbReference type="Pfam" id="PF05729"/>
    </source>
</evidence>
<gene>
    <name evidence="3" type="ORF">ACFPZN_22635</name>
</gene>
<dbReference type="Pfam" id="PF05729">
    <property type="entry name" value="NACHT"/>
    <property type="match status" value="1"/>
</dbReference>
<evidence type="ECO:0000256" key="1">
    <source>
        <dbReference type="SAM" id="Phobius"/>
    </source>
</evidence>
<feature type="transmembrane region" description="Helical" evidence="1">
    <location>
        <begin position="755"/>
        <end position="775"/>
    </location>
</feature>
<feature type="transmembrane region" description="Helical" evidence="1">
    <location>
        <begin position="781"/>
        <end position="802"/>
    </location>
</feature>
<evidence type="ECO:0000313" key="3">
    <source>
        <dbReference type="EMBL" id="MFC5748427.1"/>
    </source>
</evidence>
<organism evidence="3 4">
    <name type="scientific">Actinomadura rugatobispora</name>
    <dbReference type="NCBI Taxonomy" id="1994"/>
    <lineage>
        <taxon>Bacteria</taxon>
        <taxon>Bacillati</taxon>
        <taxon>Actinomycetota</taxon>
        <taxon>Actinomycetes</taxon>
        <taxon>Streptosporangiales</taxon>
        <taxon>Thermomonosporaceae</taxon>
        <taxon>Actinomadura</taxon>
    </lineage>
</organism>
<dbReference type="Gene3D" id="3.40.50.300">
    <property type="entry name" value="P-loop containing nucleotide triphosphate hydrolases"/>
    <property type="match status" value="1"/>
</dbReference>
<reference evidence="4" key="1">
    <citation type="journal article" date="2019" name="Int. J. Syst. Evol. Microbiol.">
        <title>The Global Catalogue of Microorganisms (GCM) 10K type strain sequencing project: providing services to taxonomists for standard genome sequencing and annotation.</title>
        <authorList>
            <consortium name="The Broad Institute Genomics Platform"/>
            <consortium name="The Broad Institute Genome Sequencing Center for Infectious Disease"/>
            <person name="Wu L."/>
            <person name="Ma J."/>
        </authorList>
    </citation>
    <scope>NUCLEOTIDE SEQUENCE [LARGE SCALE GENOMIC DNA]</scope>
    <source>
        <strain evidence="4">KCTC 42087</strain>
    </source>
</reference>
<evidence type="ECO:0000313" key="4">
    <source>
        <dbReference type="Proteomes" id="UP001596074"/>
    </source>
</evidence>
<keyword evidence="1" id="KW-0472">Membrane</keyword>
<feature type="domain" description="NACHT" evidence="2">
    <location>
        <begin position="221"/>
        <end position="387"/>
    </location>
</feature>
<feature type="transmembrane region" description="Helical" evidence="1">
    <location>
        <begin position="713"/>
        <end position="734"/>
    </location>
</feature>
<keyword evidence="1" id="KW-0812">Transmembrane</keyword>
<dbReference type="Proteomes" id="UP001596074">
    <property type="component" value="Unassembled WGS sequence"/>
</dbReference>
<sequence length="864" mass="89288">MTPDRPSPPDPTGAGSAAEFVASLVRLRQWAGEPSLSRLRSLGGQTVTADGATVDALPKSTVSNVLRRPDSLPRWDFVKAFVTACLRYGDHPAGLIPGELERWRAAREALAVSGGRPSPAMTAAAAAGPSSAVDVAVEVVEAPAEDGQAALDHDHAHDHAVELLVRRVAGEEDRARKGLLGGYSLAPVSYGPDTGDGKGEGAAPGDDLYSIGRFFGDLSPRRLLVVGEAGAGKTVLAIELVLQLLDPFLTPGGRPPDHHEPVPVRLNAARWTLGSRFEPWLAEQLVQDFGLASADALRLVRDRRVLPVLDGLDELDPEPSTGPPRRAIGLLAELNRYSDPSGRRPGAVVVTCRADRHAELRAARAGLDGATRIHLREMTLDQIGTYLHARWPDGHPCGAHRDAVLAALSGPSGAAVHAALATPWRLLLTVTAVESGADPAELLGADPDDDPRAAAARIARRLLDTYVPAATELAPRTAHGTPYDPGQVRAWLVALAEHLRWQAAHAAATGRPPPGLTAIDIVPHLVWPIGGRRLVRVLHCACCAVFAVIAMLAFWKGSAVDDPGGLRDGLTPEGGLTVALMAGWVGIATGLSLSPWPSAAGGRSGVPRRRRVVGGLLGGLAGAPAGALGGLAGLALTGGRVFGPGFAVAAGAAGGLVLGAVIGLTAAGRRGAERMTMSGAIRAEPVTLLGFGLCGAITGLPPLRLAGAGPVPLAAGAAGAFVLAFALGTVFKVATGGWSMDAELAHPREALRRNPAIGVAFGLTGGVAAFLVFVLNQDAVTSLACALVGGVAFGLAFGAVAWSRAMIGLAVAAARGLLPLRLWTFLDWACEARLLRVNGATYQFRHRELQDHLTPSGSTAVDGR</sequence>
<name>A0ABW1A176_9ACTN</name>
<feature type="transmembrane region" description="Helical" evidence="1">
    <location>
        <begin position="534"/>
        <end position="555"/>
    </location>
</feature>
<dbReference type="SUPFAM" id="SSF52540">
    <property type="entry name" value="P-loop containing nucleoside triphosphate hydrolases"/>
    <property type="match status" value="1"/>
</dbReference>
<keyword evidence="1" id="KW-1133">Transmembrane helix</keyword>
<accession>A0ABW1A176</accession>
<feature type="transmembrane region" description="Helical" evidence="1">
    <location>
        <begin position="613"/>
        <end position="636"/>
    </location>
</feature>
<feature type="transmembrane region" description="Helical" evidence="1">
    <location>
        <begin position="642"/>
        <end position="667"/>
    </location>
</feature>
<dbReference type="InterPro" id="IPR027417">
    <property type="entry name" value="P-loop_NTPase"/>
</dbReference>
<dbReference type="EMBL" id="JBHSON010000031">
    <property type="protein sequence ID" value="MFC5748427.1"/>
    <property type="molecule type" value="Genomic_DNA"/>
</dbReference>
<protein>
    <submittedName>
        <fullName evidence="3">NACHT domain-containing protein</fullName>
    </submittedName>
</protein>
<proteinExistence type="predicted"/>
<feature type="transmembrane region" description="Helical" evidence="1">
    <location>
        <begin position="688"/>
        <end position="707"/>
    </location>
</feature>